<dbReference type="GO" id="GO:0032259">
    <property type="term" value="P:methylation"/>
    <property type="evidence" value="ECO:0007669"/>
    <property type="project" value="UniProtKB-KW"/>
</dbReference>
<gene>
    <name evidence="6" type="ORF">GMOD_00008131</name>
</gene>
<protein>
    <submittedName>
        <fullName evidence="6">Sterigmatocystin 8-o-methyltransferase</fullName>
    </submittedName>
</protein>
<dbReference type="Proteomes" id="UP000265663">
    <property type="component" value="Unassembled WGS sequence"/>
</dbReference>
<keyword evidence="7" id="KW-1185">Reference proteome</keyword>
<keyword evidence="2 6" id="KW-0808">Transferase</keyword>
<organism evidence="6 7">
    <name type="scientific">Pyrenophora seminiperda CCB06</name>
    <dbReference type="NCBI Taxonomy" id="1302712"/>
    <lineage>
        <taxon>Eukaryota</taxon>
        <taxon>Fungi</taxon>
        <taxon>Dikarya</taxon>
        <taxon>Ascomycota</taxon>
        <taxon>Pezizomycotina</taxon>
        <taxon>Dothideomycetes</taxon>
        <taxon>Pleosporomycetidae</taxon>
        <taxon>Pleosporales</taxon>
        <taxon>Pleosporineae</taxon>
        <taxon>Pleosporaceae</taxon>
        <taxon>Pyrenophora</taxon>
    </lineage>
</organism>
<dbReference type="GO" id="GO:0008171">
    <property type="term" value="F:O-methyltransferase activity"/>
    <property type="evidence" value="ECO:0007669"/>
    <property type="project" value="InterPro"/>
</dbReference>
<evidence type="ECO:0000256" key="2">
    <source>
        <dbReference type="ARBA" id="ARBA00022679"/>
    </source>
</evidence>
<keyword evidence="3" id="KW-0949">S-adenosyl-L-methionine</keyword>
<dbReference type="PANTHER" id="PTHR43712">
    <property type="entry name" value="PUTATIVE (AFU_ORTHOLOGUE AFUA_4G14580)-RELATED"/>
    <property type="match status" value="1"/>
</dbReference>
<dbReference type="Pfam" id="PF00891">
    <property type="entry name" value="Methyltransf_2"/>
    <property type="match status" value="1"/>
</dbReference>
<name>A0A3M7M1S4_9PLEO</name>
<reference evidence="6 7" key="1">
    <citation type="journal article" date="2014" name="PLoS ONE">
        <title>De novo Genome Assembly of the Fungal Plant Pathogen Pyrenophora semeniperda.</title>
        <authorList>
            <person name="Soliai M.M."/>
            <person name="Meyer S.E."/>
            <person name="Udall J.A."/>
            <person name="Elzinga D.E."/>
            <person name="Hermansen R.A."/>
            <person name="Bodily P.M."/>
            <person name="Hart A.A."/>
            <person name="Coleman C.E."/>
        </authorList>
    </citation>
    <scope>NUCLEOTIDE SEQUENCE [LARGE SCALE GENOMIC DNA]</scope>
    <source>
        <strain evidence="6 7">CCB06</strain>
        <tissue evidence="6">Mycelium</tissue>
    </source>
</reference>
<dbReference type="EMBL" id="KE747816">
    <property type="protein sequence ID" value="RMZ68431.1"/>
    <property type="molecule type" value="Genomic_DNA"/>
</dbReference>
<evidence type="ECO:0000259" key="5">
    <source>
        <dbReference type="Pfam" id="PF00891"/>
    </source>
</evidence>
<dbReference type="Gene3D" id="3.40.50.150">
    <property type="entry name" value="Vaccinia Virus protein VP39"/>
    <property type="match status" value="1"/>
</dbReference>
<dbReference type="InterPro" id="IPR001077">
    <property type="entry name" value="COMT_C"/>
</dbReference>
<dbReference type="PANTHER" id="PTHR43712:SF1">
    <property type="entry name" value="HYPOTHETICAL O-METHYLTRANSFERASE (EUROFUNG)-RELATED"/>
    <property type="match status" value="1"/>
</dbReference>
<feature type="compositionally biased region" description="Basic and acidic residues" evidence="4">
    <location>
        <begin position="1"/>
        <end position="16"/>
    </location>
</feature>
<dbReference type="SUPFAM" id="SSF53335">
    <property type="entry name" value="S-adenosyl-L-methionine-dependent methyltransferases"/>
    <property type="match status" value="1"/>
</dbReference>
<accession>A0A3M7M1S4</accession>
<dbReference type="PROSITE" id="PS51683">
    <property type="entry name" value="SAM_OMT_II"/>
    <property type="match status" value="1"/>
</dbReference>
<evidence type="ECO:0000256" key="3">
    <source>
        <dbReference type="ARBA" id="ARBA00022691"/>
    </source>
</evidence>
<proteinExistence type="predicted"/>
<dbReference type="InterPro" id="IPR029063">
    <property type="entry name" value="SAM-dependent_MTases_sf"/>
</dbReference>
<sequence>MARALRDTDRKQRTNELGRTGTGYRNRDSPYQLGHKTTAHPFEWFQQNPQKFDLFLKWMAHNRDGLPSWLETYPFEQEVGSTTDETVLFVDIGSAGGHQSIELCERFPKLPGRVIIQDQEHVISTVKPSEGIEPMAYDFNKPQPVQGAKAYYMRMILHDYPDAQCRKVLQNTMTAMKEDSVLLIDEIVLPEVGAAWRATQMDMTMLNALAGKERSEKEWYALLESVGLQIVKIWKYTEECEDCIIVAKPQAFV</sequence>
<evidence type="ECO:0000313" key="6">
    <source>
        <dbReference type="EMBL" id="RMZ68431.1"/>
    </source>
</evidence>
<dbReference type="AlphaFoldDB" id="A0A3M7M1S4"/>
<evidence type="ECO:0000256" key="4">
    <source>
        <dbReference type="SAM" id="MobiDB-lite"/>
    </source>
</evidence>
<evidence type="ECO:0000256" key="1">
    <source>
        <dbReference type="ARBA" id="ARBA00022603"/>
    </source>
</evidence>
<dbReference type="InterPro" id="IPR016461">
    <property type="entry name" value="COMT-like"/>
</dbReference>
<keyword evidence="1 6" id="KW-0489">Methyltransferase</keyword>
<feature type="domain" description="O-methyltransferase C-terminal" evidence="5">
    <location>
        <begin position="88"/>
        <end position="228"/>
    </location>
</feature>
<dbReference type="OrthoDB" id="2410195at2759"/>
<evidence type="ECO:0000313" key="7">
    <source>
        <dbReference type="Proteomes" id="UP000265663"/>
    </source>
</evidence>
<feature type="region of interest" description="Disordered" evidence="4">
    <location>
        <begin position="1"/>
        <end position="30"/>
    </location>
</feature>